<dbReference type="SMART" id="SM00530">
    <property type="entry name" value="HTH_XRE"/>
    <property type="match status" value="1"/>
</dbReference>
<sequence length="85" mass="9707">MDRIEEILKNRGMSKSAFAELIGIKKQNVNALLKNPTRETYERIAKAMNIPMWQLFISPEDLLPKSNHTELSCPHCGGQLNIKIE</sequence>
<keyword evidence="3" id="KW-1185">Reference proteome</keyword>
<dbReference type="InterPro" id="IPR001387">
    <property type="entry name" value="Cro/C1-type_HTH"/>
</dbReference>
<reference evidence="2 3" key="1">
    <citation type="submission" date="2020-08" db="EMBL/GenBank/DDBJ databases">
        <title>Genome public.</title>
        <authorList>
            <person name="Liu C."/>
            <person name="Sun Q."/>
        </authorList>
    </citation>
    <scope>NUCLEOTIDE SEQUENCE [LARGE SCALE GENOMIC DNA]</scope>
    <source>
        <strain evidence="2 3">BX2</strain>
    </source>
</reference>
<protein>
    <submittedName>
        <fullName evidence="2">Helix-turn-helix transcriptional regulator</fullName>
    </submittedName>
</protein>
<dbReference type="Gene3D" id="1.10.260.40">
    <property type="entry name" value="lambda repressor-like DNA-binding domains"/>
    <property type="match status" value="1"/>
</dbReference>
<accession>A0ABR7E359</accession>
<dbReference type="Pfam" id="PF13443">
    <property type="entry name" value="HTH_26"/>
    <property type="match status" value="1"/>
</dbReference>
<organism evidence="2 3">
    <name type="scientific">Parabacteroides segnis</name>
    <dbReference type="NCBI Taxonomy" id="2763058"/>
    <lineage>
        <taxon>Bacteria</taxon>
        <taxon>Pseudomonadati</taxon>
        <taxon>Bacteroidota</taxon>
        <taxon>Bacteroidia</taxon>
        <taxon>Bacteroidales</taxon>
        <taxon>Tannerellaceae</taxon>
        <taxon>Parabacteroides</taxon>
    </lineage>
</organism>
<evidence type="ECO:0000313" key="2">
    <source>
        <dbReference type="EMBL" id="MBC5644208.1"/>
    </source>
</evidence>
<dbReference type="Proteomes" id="UP000644010">
    <property type="component" value="Unassembled WGS sequence"/>
</dbReference>
<evidence type="ECO:0000259" key="1">
    <source>
        <dbReference type="PROSITE" id="PS50943"/>
    </source>
</evidence>
<proteinExistence type="predicted"/>
<feature type="domain" description="HTH cro/C1-type" evidence="1">
    <location>
        <begin position="4"/>
        <end position="62"/>
    </location>
</feature>
<dbReference type="EMBL" id="JACOOI010000016">
    <property type="protein sequence ID" value="MBC5644208.1"/>
    <property type="molecule type" value="Genomic_DNA"/>
</dbReference>
<evidence type="ECO:0000313" key="3">
    <source>
        <dbReference type="Proteomes" id="UP000644010"/>
    </source>
</evidence>
<dbReference type="RefSeq" id="WP_186960111.1">
    <property type="nucleotide sequence ID" value="NZ_JACOOI010000016.1"/>
</dbReference>
<gene>
    <name evidence="2" type="ORF">H8S77_15095</name>
</gene>
<name>A0ABR7E359_9BACT</name>
<comment type="caution">
    <text evidence="2">The sequence shown here is derived from an EMBL/GenBank/DDBJ whole genome shotgun (WGS) entry which is preliminary data.</text>
</comment>
<dbReference type="SUPFAM" id="SSF47413">
    <property type="entry name" value="lambda repressor-like DNA-binding domains"/>
    <property type="match status" value="1"/>
</dbReference>
<dbReference type="PROSITE" id="PS50943">
    <property type="entry name" value="HTH_CROC1"/>
    <property type="match status" value="1"/>
</dbReference>
<dbReference type="InterPro" id="IPR010982">
    <property type="entry name" value="Lambda_DNA-bd_dom_sf"/>
</dbReference>
<dbReference type="CDD" id="cd00093">
    <property type="entry name" value="HTH_XRE"/>
    <property type="match status" value="1"/>
</dbReference>